<dbReference type="GO" id="GO:0016740">
    <property type="term" value="F:transferase activity"/>
    <property type="evidence" value="ECO:0007669"/>
    <property type="project" value="UniProtKB-KW"/>
</dbReference>
<protein>
    <submittedName>
        <fullName evidence="2">TIGR01244 family sulfur transferase</fullName>
    </submittedName>
</protein>
<accession>A0ABW2IJG2</accession>
<dbReference type="Pfam" id="PF04273">
    <property type="entry name" value="BLH_phosphatase"/>
    <property type="match status" value="1"/>
</dbReference>
<proteinExistence type="predicted"/>
<dbReference type="InterPro" id="IPR005939">
    <property type="entry name" value="BLH_phosphatase-like"/>
</dbReference>
<evidence type="ECO:0000259" key="1">
    <source>
        <dbReference type="Pfam" id="PF04273"/>
    </source>
</evidence>
<dbReference type="NCBIfam" id="TIGR01244">
    <property type="entry name" value="TIGR01244 family sulfur transferase"/>
    <property type="match status" value="1"/>
</dbReference>
<keyword evidence="2" id="KW-0808">Transferase</keyword>
<evidence type="ECO:0000313" key="2">
    <source>
        <dbReference type="EMBL" id="MFC7290945.1"/>
    </source>
</evidence>
<dbReference type="EMBL" id="JBHTBR010000002">
    <property type="protein sequence ID" value="MFC7290945.1"/>
    <property type="molecule type" value="Genomic_DNA"/>
</dbReference>
<organism evidence="2 3">
    <name type="scientific">Hirschia litorea</name>
    <dbReference type="NCBI Taxonomy" id="1199156"/>
    <lineage>
        <taxon>Bacteria</taxon>
        <taxon>Pseudomonadati</taxon>
        <taxon>Pseudomonadota</taxon>
        <taxon>Alphaproteobacteria</taxon>
        <taxon>Hyphomonadales</taxon>
        <taxon>Hyphomonadaceae</taxon>
        <taxon>Hirschia</taxon>
    </lineage>
</organism>
<comment type="caution">
    <text evidence="2">The sequence shown here is derived from an EMBL/GenBank/DDBJ whole genome shotgun (WGS) entry which is preliminary data.</text>
</comment>
<dbReference type="Proteomes" id="UP001596492">
    <property type="component" value="Unassembled WGS sequence"/>
</dbReference>
<sequence length="144" mass="15623">MADIRRVTDSFAVAPQIDIDDFSSIQREGFTHIINNRPDDETFGQMPSHTAREKAEEFKLGFTAIPIAGPNDLTASVDALNAAIASSEGPVLAYCRSGTRSISLWSLASVKSGAETPDTAIEKARIAGYDLSHLQPLMQQYHNS</sequence>
<dbReference type="Gene3D" id="3.90.190.10">
    <property type="entry name" value="Protein tyrosine phosphatase superfamily"/>
    <property type="match status" value="1"/>
</dbReference>
<dbReference type="SUPFAM" id="SSF52799">
    <property type="entry name" value="(Phosphotyrosine protein) phosphatases II"/>
    <property type="match status" value="1"/>
</dbReference>
<dbReference type="InterPro" id="IPR029021">
    <property type="entry name" value="Prot-tyrosine_phosphatase-like"/>
</dbReference>
<gene>
    <name evidence="2" type="ORF">ACFQS8_04915</name>
</gene>
<name>A0ABW2IJG2_9PROT</name>
<keyword evidence="3" id="KW-1185">Reference proteome</keyword>
<evidence type="ECO:0000313" key="3">
    <source>
        <dbReference type="Proteomes" id="UP001596492"/>
    </source>
</evidence>
<feature type="domain" description="Beta-lactamase hydrolase-like protein phosphatase-like" evidence="1">
    <location>
        <begin position="3"/>
        <end position="109"/>
    </location>
</feature>
<dbReference type="RefSeq" id="WP_382166149.1">
    <property type="nucleotide sequence ID" value="NZ_JBHTBR010000002.1"/>
</dbReference>
<reference evidence="3" key="1">
    <citation type="journal article" date="2019" name="Int. J. Syst. Evol. Microbiol.">
        <title>The Global Catalogue of Microorganisms (GCM) 10K type strain sequencing project: providing services to taxonomists for standard genome sequencing and annotation.</title>
        <authorList>
            <consortium name="The Broad Institute Genomics Platform"/>
            <consortium name="The Broad Institute Genome Sequencing Center for Infectious Disease"/>
            <person name="Wu L."/>
            <person name="Ma J."/>
        </authorList>
    </citation>
    <scope>NUCLEOTIDE SEQUENCE [LARGE SCALE GENOMIC DNA]</scope>
    <source>
        <strain evidence="3">CCUG 51308</strain>
    </source>
</reference>